<reference evidence="2" key="1">
    <citation type="journal article" date="2019" name="Int. J. Syst. Evol. Microbiol.">
        <title>The Global Catalogue of Microorganisms (GCM) 10K type strain sequencing project: providing services to taxonomists for standard genome sequencing and annotation.</title>
        <authorList>
            <consortium name="The Broad Institute Genomics Platform"/>
            <consortium name="The Broad Institute Genome Sequencing Center for Infectious Disease"/>
            <person name="Wu L."/>
            <person name="Ma J."/>
        </authorList>
    </citation>
    <scope>NUCLEOTIDE SEQUENCE [LARGE SCALE GENOMIC DNA]</scope>
    <source>
        <strain evidence="2">KCTC 52416</strain>
    </source>
</reference>
<keyword evidence="2" id="KW-1185">Reference proteome</keyword>
<sequence length="330" mass="38237">MSQIPLYNPFKDFRFGNQTCFLSGQPLGEAGVQAPVFPDWLMRKFALEDKPFKLLDESVRTYKELQLPCASAIAERLGQFDQRVEAAFEQGYEAVKELDELSVFQWVARTVYGVVFNEIQAGIRQQMRTGEPMNFSQVLAHKFKNLHLMLQSLIVPMQFDNGVPYTIVVTQVDNPEHTFSYRDEINTLVYSLRMNDFGIIVCLQDNGTNRIYHKEYLEKLEGQVLHPIQFEELCARIFYSAYLFNRLPEYTVMPTDNCVYIEPMPLADMSMKPMFDHWQVKTFGQVLENFWTPWGLTLYEIIKDPEHPVSFLLGADGNLLPMENIDLPKG</sequence>
<organism evidence="1 2">
    <name type="scientific">Parapedobacter deserti</name>
    <dbReference type="NCBI Taxonomy" id="1912957"/>
    <lineage>
        <taxon>Bacteria</taxon>
        <taxon>Pseudomonadati</taxon>
        <taxon>Bacteroidota</taxon>
        <taxon>Sphingobacteriia</taxon>
        <taxon>Sphingobacteriales</taxon>
        <taxon>Sphingobacteriaceae</taxon>
        <taxon>Parapedobacter</taxon>
    </lineage>
</organism>
<name>A0ABV7JH02_9SPHI</name>
<accession>A0ABV7JH02</accession>
<gene>
    <name evidence="1" type="ORF">ACFOET_00800</name>
</gene>
<protein>
    <recommendedName>
        <fullName evidence="3">DUF4238 domain-containing protein</fullName>
    </recommendedName>
</protein>
<dbReference type="EMBL" id="JBHRTA010000003">
    <property type="protein sequence ID" value="MFC3196139.1"/>
    <property type="molecule type" value="Genomic_DNA"/>
</dbReference>
<evidence type="ECO:0000313" key="2">
    <source>
        <dbReference type="Proteomes" id="UP001595526"/>
    </source>
</evidence>
<dbReference type="RefSeq" id="WP_379018557.1">
    <property type="nucleotide sequence ID" value="NZ_JBHRTA010000003.1"/>
</dbReference>
<proteinExistence type="predicted"/>
<evidence type="ECO:0000313" key="1">
    <source>
        <dbReference type="EMBL" id="MFC3196139.1"/>
    </source>
</evidence>
<dbReference type="Proteomes" id="UP001595526">
    <property type="component" value="Unassembled WGS sequence"/>
</dbReference>
<comment type="caution">
    <text evidence="1">The sequence shown here is derived from an EMBL/GenBank/DDBJ whole genome shotgun (WGS) entry which is preliminary data.</text>
</comment>
<evidence type="ECO:0008006" key="3">
    <source>
        <dbReference type="Google" id="ProtNLM"/>
    </source>
</evidence>